<proteinExistence type="predicted"/>
<name>A0A9X0D2B6_9CNID</name>
<feature type="region of interest" description="Disordered" evidence="1">
    <location>
        <begin position="85"/>
        <end position="129"/>
    </location>
</feature>
<dbReference type="EMBL" id="MU825891">
    <property type="protein sequence ID" value="KAJ7384011.1"/>
    <property type="molecule type" value="Genomic_DNA"/>
</dbReference>
<reference evidence="2" key="1">
    <citation type="submission" date="2023-01" db="EMBL/GenBank/DDBJ databases">
        <title>Genome assembly of the deep-sea coral Lophelia pertusa.</title>
        <authorList>
            <person name="Herrera S."/>
            <person name="Cordes E."/>
        </authorList>
    </citation>
    <scope>NUCLEOTIDE SEQUENCE</scope>
    <source>
        <strain evidence="2">USNM1676648</strain>
        <tissue evidence="2">Polyp</tissue>
    </source>
</reference>
<organism evidence="2 3">
    <name type="scientific">Desmophyllum pertusum</name>
    <dbReference type="NCBI Taxonomy" id="174260"/>
    <lineage>
        <taxon>Eukaryota</taxon>
        <taxon>Metazoa</taxon>
        <taxon>Cnidaria</taxon>
        <taxon>Anthozoa</taxon>
        <taxon>Hexacorallia</taxon>
        <taxon>Scleractinia</taxon>
        <taxon>Caryophylliina</taxon>
        <taxon>Caryophylliidae</taxon>
        <taxon>Desmophyllum</taxon>
    </lineage>
</organism>
<feature type="compositionally biased region" description="Polar residues" evidence="1">
    <location>
        <begin position="99"/>
        <end position="113"/>
    </location>
</feature>
<keyword evidence="3" id="KW-1185">Reference proteome</keyword>
<evidence type="ECO:0000256" key="1">
    <source>
        <dbReference type="SAM" id="MobiDB-lite"/>
    </source>
</evidence>
<accession>A0A9X0D2B6</accession>
<evidence type="ECO:0000313" key="3">
    <source>
        <dbReference type="Proteomes" id="UP001163046"/>
    </source>
</evidence>
<evidence type="ECO:0000313" key="2">
    <source>
        <dbReference type="EMBL" id="KAJ7384011.1"/>
    </source>
</evidence>
<comment type="caution">
    <text evidence="2">The sequence shown here is derived from an EMBL/GenBank/DDBJ whole genome shotgun (WGS) entry which is preliminary data.</text>
</comment>
<gene>
    <name evidence="2" type="ORF">OS493_024023</name>
</gene>
<protein>
    <submittedName>
        <fullName evidence="2">Uncharacterized protein</fullName>
    </submittedName>
</protein>
<dbReference type="AlphaFoldDB" id="A0A9X0D2B6"/>
<dbReference type="Proteomes" id="UP001163046">
    <property type="component" value="Unassembled WGS sequence"/>
</dbReference>
<feature type="compositionally biased region" description="Acidic residues" evidence="1">
    <location>
        <begin position="115"/>
        <end position="129"/>
    </location>
</feature>
<sequence>MIKSATAALVSWTAIDNKPLSVEQWEAIHLKSLKLTEKTAKEGMAVGMHYRMQLWSRTLMSIHGTITEAKTRLQIQLGPWVLDKEPSPEVQLPPRKRTALTTALQQRTSSPESDYSLEEISDEEQGNSA</sequence>